<accession>A0A4Y2JK22</accession>
<dbReference type="AlphaFoldDB" id="A0A4Y2JK22"/>
<reference evidence="2 3" key="1">
    <citation type="journal article" date="2019" name="Sci. Rep.">
        <title>Orb-weaving spider Araneus ventricosus genome elucidates the spidroin gene catalogue.</title>
        <authorList>
            <person name="Kono N."/>
            <person name="Nakamura H."/>
            <person name="Ohtoshi R."/>
            <person name="Moran D.A.P."/>
            <person name="Shinohara A."/>
            <person name="Yoshida Y."/>
            <person name="Fujiwara M."/>
            <person name="Mori M."/>
            <person name="Tomita M."/>
            <person name="Arakawa K."/>
        </authorList>
    </citation>
    <scope>NUCLEOTIDE SEQUENCE [LARGE SCALE GENOMIC DNA]</scope>
</reference>
<dbReference type="EMBL" id="BGPR01190638">
    <property type="protein sequence ID" value="GBM90294.1"/>
    <property type="molecule type" value="Genomic_DNA"/>
</dbReference>
<dbReference type="Proteomes" id="UP000499080">
    <property type="component" value="Unassembled WGS sequence"/>
</dbReference>
<evidence type="ECO:0000256" key="1">
    <source>
        <dbReference type="SAM" id="MobiDB-lite"/>
    </source>
</evidence>
<organism evidence="2 3">
    <name type="scientific">Araneus ventricosus</name>
    <name type="common">Orbweaver spider</name>
    <name type="synonym">Epeira ventricosa</name>
    <dbReference type="NCBI Taxonomy" id="182803"/>
    <lineage>
        <taxon>Eukaryota</taxon>
        <taxon>Metazoa</taxon>
        <taxon>Ecdysozoa</taxon>
        <taxon>Arthropoda</taxon>
        <taxon>Chelicerata</taxon>
        <taxon>Arachnida</taxon>
        <taxon>Araneae</taxon>
        <taxon>Araneomorphae</taxon>
        <taxon>Entelegynae</taxon>
        <taxon>Araneoidea</taxon>
        <taxon>Araneidae</taxon>
        <taxon>Araneus</taxon>
    </lineage>
</organism>
<sequence>MSTVFCRLEVRSPQGHDVLLTPSSLERERSEIRAQGRKAGNERIVWRRDASCFAVPPGVITHRGVTPGLPKHAGSSEERSPRQQSDTEVGVPIAITGHGPTPPEGGTSRHLNSHHHPVI</sequence>
<keyword evidence="3" id="KW-1185">Reference proteome</keyword>
<evidence type="ECO:0000313" key="2">
    <source>
        <dbReference type="EMBL" id="GBM90294.1"/>
    </source>
</evidence>
<gene>
    <name evidence="2" type="ORF">AVEN_90817_1</name>
</gene>
<protein>
    <submittedName>
        <fullName evidence="2">Uncharacterized protein</fullName>
    </submittedName>
</protein>
<evidence type="ECO:0000313" key="3">
    <source>
        <dbReference type="Proteomes" id="UP000499080"/>
    </source>
</evidence>
<feature type="region of interest" description="Disordered" evidence="1">
    <location>
        <begin position="58"/>
        <end position="119"/>
    </location>
</feature>
<comment type="caution">
    <text evidence="2">The sequence shown here is derived from an EMBL/GenBank/DDBJ whole genome shotgun (WGS) entry which is preliminary data.</text>
</comment>
<proteinExistence type="predicted"/>
<name>A0A4Y2JK22_ARAVE</name>